<organism evidence="2 3">
    <name type="scientific">Phenylobacterium ferrooxidans</name>
    <dbReference type="NCBI Taxonomy" id="2982689"/>
    <lineage>
        <taxon>Bacteria</taxon>
        <taxon>Pseudomonadati</taxon>
        <taxon>Pseudomonadota</taxon>
        <taxon>Alphaproteobacteria</taxon>
        <taxon>Caulobacterales</taxon>
        <taxon>Caulobacteraceae</taxon>
        <taxon>Phenylobacterium</taxon>
    </lineage>
</organism>
<feature type="signal peptide" evidence="1">
    <location>
        <begin position="1"/>
        <end position="38"/>
    </location>
</feature>
<keyword evidence="1" id="KW-0732">Signal</keyword>
<dbReference type="EMBL" id="JAOTJD010000003">
    <property type="protein sequence ID" value="MFD3262819.1"/>
    <property type="molecule type" value="Genomic_DNA"/>
</dbReference>
<dbReference type="RefSeq" id="WP_377367273.1">
    <property type="nucleotide sequence ID" value="NZ_JAOTJD010000003.1"/>
</dbReference>
<keyword evidence="3" id="KW-1185">Reference proteome</keyword>
<proteinExistence type="predicted"/>
<evidence type="ECO:0008006" key="4">
    <source>
        <dbReference type="Google" id="ProtNLM"/>
    </source>
</evidence>
<evidence type="ECO:0000256" key="1">
    <source>
        <dbReference type="SAM" id="SignalP"/>
    </source>
</evidence>
<dbReference type="Proteomes" id="UP001598130">
    <property type="component" value="Unassembled WGS sequence"/>
</dbReference>
<gene>
    <name evidence="2" type="ORF">OCL97_02440</name>
</gene>
<name>A0ABW6CJ70_9CAUL</name>
<dbReference type="PROSITE" id="PS51318">
    <property type="entry name" value="TAT"/>
    <property type="match status" value="1"/>
</dbReference>
<evidence type="ECO:0000313" key="3">
    <source>
        <dbReference type="Proteomes" id="UP001598130"/>
    </source>
</evidence>
<accession>A0ABW6CJ70</accession>
<evidence type="ECO:0000313" key="2">
    <source>
        <dbReference type="EMBL" id="MFD3262819.1"/>
    </source>
</evidence>
<sequence length="134" mass="14525">MPATTFPTTLNRHRTLCALATGLIASAAALGFAPAAQAQGQDLSTVTVTRAPTREAISIRGKAKVAVRHEVRLAAGRVCRNAFLNRELDAYDVNWCSRASADKAMTRYRAIVRHNRRAGGEYADLSMRIVLSAK</sequence>
<comment type="caution">
    <text evidence="2">The sequence shown here is derived from an EMBL/GenBank/DDBJ whole genome shotgun (WGS) entry which is preliminary data.</text>
</comment>
<feature type="chain" id="PRO_5046834199" description="UrcA family protein" evidence="1">
    <location>
        <begin position="39"/>
        <end position="134"/>
    </location>
</feature>
<dbReference type="InterPro" id="IPR006311">
    <property type="entry name" value="TAT_signal"/>
</dbReference>
<protein>
    <recommendedName>
        <fullName evidence="4">UrcA family protein</fullName>
    </recommendedName>
</protein>
<reference evidence="2 3" key="1">
    <citation type="submission" date="2022-09" db="EMBL/GenBank/DDBJ databases">
        <title>New species of Phenylobacterium.</title>
        <authorList>
            <person name="Mieszkin S."/>
        </authorList>
    </citation>
    <scope>NUCLEOTIDE SEQUENCE [LARGE SCALE GENOMIC DNA]</scope>
    <source>
        <strain evidence="2 3">HK31-G</strain>
    </source>
</reference>